<proteinExistence type="predicted"/>
<evidence type="ECO:0000313" key="3">
    <source>
        <dbReference type="Proteomes" id="UP000663908"/>
    </source>
</evidence>
<evidence type="ECO:0008006" key="4">
    <source>
        <dbReference type="Google" id="ProtNLM"/>
    </source>
</evidence>
<keyword evidence="3" id="KW-1185">Reference proteome</keyword>
<dbReference type="EMBL" id="CP071839">
    <property type="protein sequence ID" value="QTE02910.1"/>
    <property type="molecule type" value="Genomic_DNA"/>
</dbReference>
<dbReference type="Pfam" id="PF19988">
    <property type="entry name" value="DUF6424"/>
    <property type="match status" value="1"/>
</dbReference>
<dbReference type="InterPro" id="IPR046309">
    <property type="entry name" value="DUF6424"/>
</dbReference>
<dbReference type="RefSeq" id="WP_208036142.1">
    <property type="nucleotide sequence ID" value="NZ_CP071839.1"/>
</dbReference>
<feature type="compositionally biased region" description="Basic and acidic residues" evidence="1">
    <location>
        <begin position="12"/>
        <end position="23"/>
    </location>
</feature>
<sequence>MTRAGTVARSPLPDEVKPGGTLSEDHPWRIRLVKHPKRFESPFFQAAKRTAHRILDEIDDADLPYGPRPVAPEGWEMHHGGSLWVMTAGGWRMYRARVGIEWSMQFCADPPKIDRLRQDAADLVAAFPETLPALARLGYEEAEQLLRTPVTDADGVEAWTDSLFNACVPMSRGNHQGILPKVPGEHHYPWPVKGADFFRFDDFQLWVTLPDGTHGAVTPVDRRGSGDGHVRLVLAPEGSQAADTLAEAQDRGLMAVLPPNSSAALQAFAEQIEPGRRSASGPLAPRRSRGNGRSSRDR</sequence>
<protein>
    <recommendedName>
        <fullName evidence="4">DUF317 domain-containing protein</fullName>
    </recommendedName>
</protein>
<dbReference type="Proteomes" id="UP000663908">
    <property type="component" value="Chromosome"/>
</dbReference>
<feature type="region of interest" description="Disordered" evidence="1">
    <location>
        <begin position="1"/>
        <end position="23"/>
    </location>
</feature>
<name>A0ABX7U1J3_STRCY</name>
<accession>A0ABX7U1J3</accession>
<gene>
    <name evidence="2" type="ORF">S1361_36590</name>
</gene>
<reference evidence="2 3" key="1">
    <citation type="submission" date="2021-03" db="EMBL/GenBank/DDBJ databases">
        <title>Complete genome sequence of Streptomyces cyanogenus S136, producer of anticancer angucycline landomycin A.</title>
        <authorList>
            <person name="Hrab P."/>
            <person name="Ruckert C."/>
            <person name="Busche T."/>
            <person name="Ostash I."/>
            <person name="Kalinowski J."/>
            <person name="Fedorenko V."/>
            <person name="Yushchuk O."/>
            <person name="Ostash B."/>
        </authorList>
    </citation>
    <scope>NUCLEOTIDE SEQUENCE [LARGE SCALE GENOMIC DNA]</scope>
    <source>
        <strain evidence="2 3">S136</strain>
    </source>
</reference>
<organism evidence="2 3">
    <name type="scientific">Streptomyces cyanogenus</name>
    <dbReference type="NCBI Taxonomy" id="80860"/>
    <lineage>
        <taxon>Bacteria</taxon>
        <taxon>Bacillati</taxon>
        <taxon>Actinomycetota</taxon>
        <taxon>Actinomycetes</taxon>
        <taxon>Kitasatosporales</taxon>
        <taxon>Streptomycetaceae</taxon>
        <taxon>Streptomyces</taxon>
    </lineage>
</organism>
<evidence type="ECO:0000313" key="2">
    <source>
        <dbReference type="EMBL" id="QTE02910.1"/>
    </source>
</evidence>
<feature type="region of interest" description="Disordered" evidence="1">
    <location>
        <begin position="272"/>
        <end position="298"/>
    </location>
</feature>
<evidence type="ECO:0000256" key="1">
    <source>
        <dbReference type="SAM" id="MobiDB-lite"/>
    </source>
</evidence>